<name>A0ABP5F3G6_9ACTN</name>
<reference evidence="7" key="1">
    <citation type="journal article" date="2019" name="Int. J. Syst. Evol. Microbiol.">
        <title>The Global Catalogue of Microorganisms (GCM) 10K type strain sequencing project: providing services to taxonomists for standard genome sequencing and annotation.</title>
        <authorList>
            <consortium name="The Broad Institute Genomics Platform"/>
            <consortium name="The Broad Institute Genome Sequencing Center for Infectious Disease"/>
            <person name="Wu L."/>
            <person name="Ma J."/>
        </authorList>
    </citation>
    <scope>NUCLEOTIDE SEQUENCE [LARGE SCALE GENOMIC DNA]</scope>
    <source>
        <strain evidence="7">JCM 15313</strain>
    </source>
</reference>
<protein>
    <recommendedName>
        <fullName evidence="8">DoxX family protein</fullName>
    </recommendedName>
</protein>
<evidence type="ECO:0000256" key="5">
    <source>
        <dbReference type="SAM" id="Phobius"/>
    </source>
</evidence>
<keyword evidence="2 5" id="KW-0812">Transmembrane</keyword>
<evidence type="ECO:0000256" key="3">
    <source>
        <dbReference type="ARBA" id="ARBA00022989"/>
    </source>
</evidence>
<evidence type="ECO:0000313" key="6">
    <source>
        <dbReference type="EMBL" id="GAA2015854.1"/>
    </source>
</evidence>
<dbReference type="EMBL" id="BAAAPC010000031">
    <property type="protein sequence ID" value="GAA2015854.1"/>
    <property type="molecule type" value="Genomic_DNA"/>
</dbReference>
<comment type="caution">
    <text evidence="6">The sequence shown here is derived from an EMBL/GenBank/DDBJ whole genome shotgun (WGS) entry which is preliminary data.</text>
</comment>
<dbReference type="InterPro" id="IPR032808">
    <property type="entry name" value="DoxX"/>
</dbReference>
<comment type="subcellular location">
    <subcellularLocation>
        <location evidence="1">Membrane</location>
        <topology evidence="1">Multi-pass membrane protein</topology>
    </subcellularLocation>
</comment>
<sequence length="125" mass="12840">MLIAAMVLAILLAGAVLAVGVPKALALKTAVDQTVGLGLDLRIMRLTGVFEVLGGVGLIVGLAGEWLGIAWAVWLGVAATVGLVVLMVLALGFHVTKRDPVQRMAPSAVFLVLSAAALITRLMAM</sequence>
<dbReference type="RefSeq" id="WP_344165555.1">
    <property type="nucleotide sequence ID" value="NZ_BAAAPC010000031.1"/>
</dbReference>
<accession>A0ABP5F3G6</accession>
<feature type="transmembrane region" description="Helical" evidence="5">
    <location>
        <begin position="71"/>
        <end position="93"/>
    </location>
</feature>
<evidence type="ECO:0008006" key="8">
    <source>
        <dbReference type="Google" id="ProtNLM"/>
    </source>
</evidence>
<feature type="transmembrane region" description="Helical" evidence="5">
    <location>
        <begin position="105"/>
        <end position="124"/>
    </location>
</feature>
<evidence type="ECO:0000256" key="2">
    <source>
        <dbReference type="ARBA" id="ARBA00022692"/>
    </source>
</evidence>
<dbReference type="Pfam" id="PF13564">
    <property type="entry name" value="DoxX_2"/>
    <property type="match status" value="1"/>
</dbReference>
<evidence type="ECO:0000313" key="7">
    <source>
        <dbReference type="Proteomes" id="UP001501585"/>
    </source>
</evidence>
<keyword evidence="7" id="KW-1185">Reference proteome</keyword>
<feature type="transmembrane region" description="Helical" evidence="5">
    <location>
        <begin position="42"/>
        <end position="64"/>
    </location>
</feature>
<dbReference type="Proteomes" id="UP001501585">
    <property type="component" value="Unassembled WGS sequence"/>
</dbReference>
<keyword evidence="4 5" id="KW-0472">Membrane</keyword>
<organism evidence="6 7">
    <name type="scientific">Nocardiopsis rhodophaea</name>
    <dbReference type="NCBI Taxonomy" id="280238"/>
    <lineage>
        <taxon>Bacteria</taxon>
        <taxon>Bacillati</taxon>
        <taxon>Actinomycetota</taxon>
        <taxon>Actinomycetes</taxon>
        <taxon>Streptosporangiales</taxon>
        <taxon>Nocardiopsidaceae</taxon>
        <taxon>Nocardiopsis</taxon>
    </lineage>
</organism>
<keyword evidence="3 5" id="KW-1133">Transmembrane helix</keyword>
<evidence type="ECO:0000256" key="1">
    <source>
        <dbReference type="ARBA" id="ARBA00004141"/>
    </source>
</evidence>
<gene>
    <name evidence="6" type="ORF">GCM10009799_50080</name>
</gene>
<proteinExistence type="predicted"/>
<evidence type="ECO:0000256" key="4">
    <source>
        <dbReference type="ARBA" id="ARBA00023136"/>
    </source>
</evidence>